<dbReference type="KEGG" id="sde:Sde_1492"/>
<sequence length="155" mass="16712">MKVLVQHMVVQVSFNKLVTQKDLMMKISSIFKAGAVCLFIFCGFSQANASPVNITISTYGNSNSNGTLEAWCPNSGTACKVIGNRDSHPGPRSCTMVCETGDTVVTTCKGNSSSRWIDDFNVPTNAVSIYFDYGDESTYGWRATGSTNVSCGFTD</sequence>
<reference evidence="1 2" key="1">
    <citation type="journal article" date="2008" name="PLoS Genet.">
        <title>Complete genome sequence of the complex carbohydrate-degrading marine bacterium, Saccharophagus degradans strain 2-40 T.</title>
        <authorList>
            <person name="Weiner R.M."/>
            <person name="Taylor L.E.II."/>
            <person name="Henrissat B."/>
            <person name="Hauser L."/>
            <person name="Land M."/>
            <person name="Coutinho P.M."/>
            <person name="Rancurel C."/>
            <person name="Saunders E.H."/>
            <person name="Longmire A.G."/>
            <person name="Zhang H."/>
            <person name="Bayer E.A."/>
            <person name="Gilbert H.J."/>
            <person name="Larimer F."/>
            <person name="Zhulin I.B."/>
            <person name="Ekborg N.A."/>
            <person name="Lamed R."/>
            <person name="Richardson P.M."/>
            <person name="Borovok I."/>
            <person name="Hutcheson S."/>
        </authorList>
    </citation>
    <scope>NUCLEOTIDE SEQUENCE [LARGE SCALE GENOMIC DNA]</scope>
    <source>
        <strain evidence="2">2-40 / ATCC 43961 / DSM 17024</strain>
    </source>
</reference>
<accession>Q21KM5</accession>
<protein>
    <submittedName>
        <fullName evidence="1">Uncharacterized protein</fullName>
    </submittedName>
</protein>
<evidence type="ECO:0000313" key="2">
    <source>
        <dbReference type="Proteomes" id="UP000001947"/>
    </source>
</evidence>
<keyword evidence="2" id="KW-1185">Reference proteome</keyword>
<organism evidence="1 2">
    <name type="scientific">Saccharophagus degradans (strain 2-40 / ATCC 43961 / DSM 17024)</name>
    <dbReference type="NCBI Taxonomy" id="203122"/>
    <lineage>
        <taxon>Bacteria</taxon>
        <taxon>Pseudomonadati</taxon>
        <taxon>Pseudomonadota</taxon>
        <taxon>Gammaproteobacteria</taxon>
        <taxon>Cellvibrionales</taxon>
        <taxon>Cellvibrionaceae</taxon>
        <taxon>Saccharophagus</taxon>
    </lineage>
</organism>
<dbReference type="Proteomes" id="UP000001947">
    <property type="component" value="Chromosome"/>
</dbReference>
<gene>
    <name evidence="1" type="ordered locus">Sde_1492</name>
</gene>
<dbReference type="HOGENOM" id="CLU_1694226_0_0_6"/>
<dbReference type="STRING" id="203122.Sde_1492"/>
<evidence type="ECO:0000313" key="1">
    <source>
        <dbReference type="EMBL" id="ABD80754.1"/>
    </source>
</evidence>
<proteinExistence type="predicted"/>
<dbReference type="AlphaFoldDB" id="Q21KM5"/>
<name>Q21KM5_SACD2</name>
<dbReference type="EMBL" id="CP000282">
    <property type="protein sequence ID" value="ABD80754.1"/>
    <property type="molecule type" value="Genomic_DNA"/>
</dbReference>